<dbReference type="EMBL" id="JBBWWR010000010">
    <property type="protein sequence ID" value="KAK8960502.1"/>
    <property type="molecule type" value="Genomic_DNA"/>
</dbReference>
<organism evidence="1 2">
    <name type="scientific">Platanthera guangdongensis</name>
    <dbReference type="NCBI Taxonomy" id="2320717"/>
    <lineage>
        <taxon>Eukaryota</taxon>
        <taxon>Viridiplantae</taxon>
        <taxon>Streptophyta</taxon>
        <taxon>Embryophyta</taxon>
        <taxon>Tracheophyta</taxon>
        <taxon>Spermatophyta</taxon>
        <taxon>Magnoliopsida</taxon>
        <taxon>Liliopsida</taxon>
        <taxon>Asparagales</taxon>
        <taxon>Orchidaceae</taxon>
        <taxon>Orchidoideae</taxon>
        <taxon>Orchideae</taxon>
        <taxon>Orchidinae</taxon>
        <taxon>Platanthera</taxon>
    </lineage>
</organism>
<name>A0ABR2M9D6_9ASPA</name>
<dbReference type="Proteomes" id="UP001412067">
    <property type="component" value="Unassembled WGS sequence"/>
</dbReference>
<comment type="caution">
    <text evidence="1">The sequence shown here is derived from an EMBL/GenBank/DDBJ whole genome shotgun (WGS) entry which is preliminary data.</text>
</comment>
<accession>A0ABR2M9D6</accession>
<sequence length="331" mass="36978">MIPSSSLSPKFTVAIALTFSLTLSSSSHSHLLSHPKFPRNLAVKPFFFHPSRHCSPSDAQILAGDLLSLFGSKQDAGRVPDDEARQLRACLRFLVPPSPPSSMGRLKISSKPRRKMEKENEMVWWPPLPVMELASLAVDFGGYPGIIQRALDPTLLPAPDVEGLKKDKCQLTRTPNGYRFANKDLNSYFEFIFELIVERAPSIGINVSLSRYDFFHGHLFLASGSRRLGSMLESIQHLRRKRSNVLYDDSMNLRNILWLAPLPSNVTKAWLAPGILAALDAHPGGIIYQKLVPEYVDLARTIYEDDFGEVVVDVNYFNIDGAAPGERIFIC</sequence>
<protein>
    <submittedName>
        <fullName evidence="1">Uncharacterized protein</fullName>
    </submittedName>
</protein>
<evidence type="ECO:0000313" key="1">
    <source>
        <dbReference type="EMBL" id="KAK8960502.1"/>
    </source>
</evidence>
<evidence type="ECO:0000313" key="2">
    <source>
        <dbReference type="Proteomes" id="UP001412067"/>
    </source>
</evidence>
<dbReference type="PANTHER" id="PTHR35759:SF1">
    <property type="entry name" value="OS07G0673000 PROTEIN"/>
    <property type="match status" value="1"/>
</dbReference>
<proteinExistence type="predicted"/>
<reference evidence="1 2" key="1">
    <citation type="journal article" date="2022" name="Nat. Plants">
        <title>Genomes of leafy and leafless Platanthera orchids illuminate the evolution of mycoheterotrophy.</title>
        <authorList>
            <person name="Li M.H."/>
            <person name="Liu K.W."/>
            <person name="Li Z."/>
            <person name="Lu H.C."/>
            <person name="Ye Q.L."/>
            <person name="Zhang D."/>
            <person name="Wang J.Y."/>
            <person name="Li Y.F."/>
            <person name="Zhong Z.M."/>
            <person name="Liu X."/>
            <person name="Yu X."/>
            <person name="Liu D.K."/>
            <person name="Tu X.D."/>
            <person name="Liu B."/>
            <person name="Hao Y."/>
            <person name="Liao X.Y."/>
            <person name="Jiang Y.T."/>
            <person name="Sun W.H."/>
            <person name="Chen J."/>
            <person name="Chen Y.Q."/>
            <person name="Ai Y."/>
            <person name="Zhai J.W."/>
            <person name="Wu S.S."/>
            <person name="Zhou Z."/>
            <person name="Hsiao Y.Y."/>
            <person name="Wu W.L."/>
            <person name="Chen Y.Y."/>
            <person name="Lin Y.F."/>
            <person name="Hsu J.L."/>
            <person name="Li C.Y."/>
            <person name="Wang Z.W."/>
            <person name="Zhao X."/>
            <person name="Zhong W.Y."/>
            <person name="Ma X.K."/>
            <person name="Ma L."/>
            <person name="Huang J."/>
            <person name="Chen G.Z."/>
            <person name="Huang M.Z."/>
            <person name="Huang L."/>
            <person name="Peng D.H."/>
            <person name="Luo Y.B."/>
            <person name="Zou S.Q."/>
            <person name="Chen S.P."/>
            <person name="Lan S."/>
            <person name="Tsai W.C."/>
            <person name="Van de Peer Y."/>
            <person name="Liu Z.J."/>
        </authorList>
    </citation>
    <scope>NUCLEOTIDE SEQUENCE [LARGE SCALE GENOMIC DNA]</scope>
    <source>
        <strain evidence="1">Lor288</strain>
    </source>
</reference>
<keyword evidence="2" id="KW-1185">Reference proteome</keyword>
<gene>
    <name evidence="1" type="ORF">KSP40_PGU005687</name>
</gene>
<dbReference type="PANTHER" id="PTHR35759">
    <property type="entry name" value="BNAA09G03860D PROTEIN"/>
    <property type="match status" value="1"/>
</dbReference>